<evidence type="ECO:0000313" key="2">
    <source>
        <dbReference type="EMBL" id="BBX67406.1"/>
    </source>
</evidence>
<dbReference type="EMBL" id="AP022574">
    <property type="protein sequence ID" value="BBX67406.1"/>
    <property type="molecule type" value="Genomic_DNA"/>
</dbReference>
<dbReference type="Proteomes" id="UP000466514">
    <property type="component" value="Chromosome"/>
</dbReference>
<keyword evidence="1" id="KW-0472">Membrane</keyword>
<dbReference type="RefSeq" id="WP_163720559.1">
    <property type="nucleotide sequence ID" value="NZ_AP022574.1"/>
</dbReference>
<organism evidence="2 3">
    <name type="scientific">Mycolicibacterium psychrotolerans</name>
    <dbReference type="NCBI Taxonomy" id="216929"/>
    <lineage>
        <taxon>Bacteria</taxon>
        <taxon>Bacillati</taxon>
        <taxon>Actinomycetota</taxon>
        <taxon>Actinomycetes</taxon>
        <taxon>Mycobacteriales</taxon>
        <taxon>Mycobacteriaceae</taxon>
        <taxon>Mycolicibacterium</taxon>
    </lineage>
</organism>
<proteinExistence type="predicted"/>
<name>A0A7I7M619_9MYCO</name>
<accession>A0A7I7M619</accession>
<protein>
    <recommendedName>
        <fullName evidence="4">Anti-sigma-M factor RsmA</fullName>
    </recommendedName>
</protein>
<feature type="transmembrane region" description="Helical" evidence="1">
    <location>
        <begin position="59"/>
        <end position="78"/>
    </location>
</feature>
<dbReference type="AlphaFoldDB" id="A0A7I7M619"/>
<evidence type="ECO:0000256" key="1">
    <source>
        <dbReference type="SAM" id="Phobius"/>
    </source>
</evidence>
<keyword evidence="1" id="KW-0812">Transmembrane</keyword>
<dbReference type="KEGG" id="mpsc:MPSYJ_08670"/>
<reference evidence="2 3" key="1">
    <citation type="journal article" date="2019" name="Emerg. Microbes Infect.">
        <title>Comprehensive subspecies identification of 175 nontuberculous mycobacteria species based on 7547 genomic profiles.</title>
        <authorList>
            <person name="Matsumoto Y."/>
            <person name="Kinjo T."/>
            <person name="Motooka D."/>
            <person name="Nabeya D."/>
            <person name="Jung N."/>
            <person name="Uechi K."/>
            <person name="Horii T."/>
            <person name="Iida T."/>
            <person name="Fujita J."/>
            <person name="Nakamura S."/>
        </authorList>
    </citation>
    <scope>NUCLEOTIDE SEQUENCE [LARGE SCALE GENOMIC DNA]</scope>
    <source>
        <strain evidence="2 3">JCM 13323</strain>
    </source>
</reference>
<keyword evidence="1" id="KW-1133">Transmembrane helix</keyword>
<gene>
    <name evidence="2" type="ORF">MPSYJ_08670</name>
</gene>
<evidence type="ECO:0008006" key="4">
    <source>
        <dbReference type="Google" id="ProtNLM"/>
    </source>
</evidence>
<evidence type="ECO:0000313" key="3">
    <source>
        <dbReference type="Proteomes" id="UP000466514"/>
    </source>
</evidence>
<keyword evidence="3" id="KW-1185">Reference proteome</keyword>
<sequence length="183" mass="18824">MNSDPDPAQALAESAAVRRELRRLGADDASAPDVPAHVTARVGAALRNATPPRPVSRRLTLGVAILAAAAAILGVISLTRSPASPNPVAPTFPVPETQLRAALSEPPDLGPLAAPDRIRACLTGLGYAPGQDILGARPLQIEGRPAVLLLLPSESAQLRTVVVDATCTAAAPGVLADRTMKRH</sequence>